<evidence type="ECO:0000313" key="3">
    <source>
        <dbReference type="Proteomes" id="UP000670776"/>
    </source>
</evidence>
<feature type="transmembrane region" description="Helical" evidence="1">
    <location>
        <begin position="12"/>
        <end position="29"/>
    </location>
</feature>
<organism evidence="2 3">
    <name type="scientific">Mariniflexile gromovii</name>
    <dbReference type="NCBI Taxonomy" id="362523"/>
    <lineage>
        <taxon>Bacteria</taxon>
        <taxon>Pseudomonadati</taxon>
        <taxon>Bacteroidota</taxon>
        <taxon>Flavobacteriia</taxon>
        <taxon>Flavobacteriales</taxon>
        <taxon>Flavobacteriaceae</taxon>
        <taxon>Mariniflexile</taxon>
    </lineage>
</organism>
<gene>
    <name evidence="2" type="ORF">J8H85_06950</name>
</gene>
<dbReference type="Proteomes" id="UP000670776">
    <property type="component" value="Unassembled WGS sequence"/>
</dbReference>
<dbReference type="EMBL" id="JAGJCB010000004">
    <property type="protein sequence ID" value="MBP0903561.1"/>
    <property type="molecule type" value="Genomic_DNA"/>
</dbReference>
<comment type="caution">
    <text evidence="2">The sequence shown here is derived from an EMBL/GenBank/DDBJ whole genome shotgun (WGS) entry which is preliminary data.</text>
</comment>
<protein>
    <submittedName>
        <fullName evidence="2">Uncharacterized protein</fullName>
    </submittedName>
</protein>
<proteinExistence type="predicted"/>
<sequence>MTNGPTPKGFNKGCAITIILSVIVIGILVKTCSNEPKSTLTKKEIHQQNIEKLFSGWDGSHIKLTEQIKEALNDPNSYEHIETRYKDMDSFLTVYSTFTAKNGFGGTLKKEVIVTSDTLGNIIEVLKWID</sequence>
<keyword evidence="1" id="KW-0472">Membrane</keyword>
<keyword evidence="3" id="KW-1185">Reference proteome</keyword>
<accession>A0ABS4BSL6</accession>
<evidence type="ECO:0000313" key="2">
    <source>
        <dbReference type="EMBL" id="MBP0903561.1"/>
    </source>
</evidence>
<reference evidence="2 3" key="1">
    <citation type="submission" date="2021-04" db="EMBL/GenBank/DDBJ databases">
        <title>Mariniflexile gromovii gen. nov., sp. nov., a gliding bacterium isolated from the sea urchin Strongylocentrotus intermedius.</title>
        <authorList>
            <person name="Ko S."/>
            <person name="Le V."/>
            <person name="Ahn C.-Y."/>
            <person name="Oh H.-M."/>
        </authorList>
    </citation>
    <scope>NUCLEOTIDE SEQUENCE [LARGE SCALE GENOMIC DNA]</scope>
    <source>
        <strain evidence="2 3">KCTC 12570</strain>
    </source>
</reference>
<name>A0ABS4BSL6_9FLAO</name>
<keyword evidence="1" id="KW-0812">Transmembrane</keyword>
<evidence type="ECO:0000256" key="1">
    <source>
        <dbReference type="SAM" id="Phobius"/>
    </source>
</evidence>
<dbReference type="RefSeq" id="WP_209653894.1">
    <property type="nucleotide sequence ID" value="NZ_JAGJCB010000004.1"/>
</dbReference>
<keyword evidence="1" id="KW-1133">Transmembrane helix</keyword>